<dbReference type="GO" id="GO:0003676">
    <property type="term" value="F:nucleic acid binding"/>
    <property type="evidence" value="ECO:0007669"/>
    <property type="project" value="InterPro"/>
</dbReference>
<dbReference type="GO" id="GO:0019722">
    <property type="term" value="P:calcium-mediated signaling"/>
    <property type="evidence" value="ECO:0007669"/>
    <property type="project" value="InterPro"/>
</dbReference>
<comment type="caution">
    <text evidence="2">The sequence shown here is derived from an EMBL/GenBank/DDBJ whole genome shotgun (WGS) entry which is preliminary data.</text>
</comment>
<dbReference type="Proteomes" id="UP001209878">
    <property type="component" value="Unassembled WGS sequence"/>
</dbReference>
<evidence type="ECO:0000313" key="2">
    <source>
        <dbReference type="EMBL" id="KAK2173872.1"/>
    </source>
</evidence>
<dbReference type="Gene3D" id="3.30.70.330">
    <property type="match status" value="1"/>
</dbReference>
<dbReference type="PANTHER" id="PTHR10300:SF14">
    <property type="entry name" value="PROTEIN SARAH"/>
    <property type="match status" value="1"/>
</dbReference>
<evidence type="ECO:0000313" key="3">
    <source>
        <dbReference type="Proteomes" id="UP001209878"/>
    </source>
</evidence>
<dbReference type="AlphaFoldDB" id="A0AAD9NKQ0"/>
<evidence type="ECO:0000256" key="1">
    <source>
        <dbReference type="ARBA" id="ARBA00008209"/>
    </source>
</evidence>
<comment type="similarity">
    <text evidence="1">Belongs to the RCAN family.</text>
</comment>
<dbReference type="InterPro" id="IPR012677">
    <property type="entry name" value="Nucleotide-bd_a/b_plait_sf"/>
</dbReference>
<dbReference type="CDD" id="cd12434">
    <property type="entry name" value="RRM_RCAN_like"/>
    <property type="match status" value="1"/>
</dbReference>
<dbReference type="GO" id="GO:0005737">
    <property type="term" value="C:cytoplasm"/>
    <property type="evidence" value="ECO:0007669"/>
    <property type="project" value="TreeGrafter"/>
</dbReference>
<accession>A0AAD9NKQ0</accession>
<reference evidence="2" key="1">
    <citation type="journal article" date="2023" name="Mol. Biol. Evol.">
        <title>Third-Generation Sequencing Reveals the Adaptive Role of the Epigenome in Three Deep-Sea Polychaetes.</title>
        <authorList>
            <person name="Perez M."/>
            <person name="Aroh O."/>
            <person name="Sun Y."/>
            <person name="Lan Y."/>
            <person name="Juniper S.K."/>
            <person name="Young C.R."/>
            <person name="Angers B."/>
            <person name="Qian P.Y."/>
        </authorList>
    </citation>
    <scope>NUCLEOTIDE SEQUENCE</scope>
    <source>
        <strain evidence="2">R07B-5</strain>
    </source>
</reference>
<dbReference type="InterPro" id="IPR006931">
    <property type="entry name" value="Calcipressin"/>
</dbReference>
<protein>
    <recommendedName>
        <fullName evidence="4">Calcipressin</fullName>
    </recommendedName>
</protein>
<keyword evidence="3" id="KW-1185">Reference proteome</keyword>
<gene>
    <name evidence="2" type="ORF">NP493_843g00012</name>
</gene>
<dbReference type="InterPro" id="IPR035979">
    <property type="entry name" value="RBD_domain_sf"/>
</dbReference>
<dbReference type="FunFam" id="3.30.70.330:FF:000092">
    <property type="entry name" value="Calcipressin-2 isoform 2"/>
    <property type="match status" value="1"/>
</dbReference>
<organism evidence="2 3">
    <name type="scientific">Ridgeia piscesae</name>
    <name type="common">Tubeworm</name>
    <dbReference type="NCBI Taxonomy" id="27915"/>
    <lineage>
        <taxon>Eukaryota</taxon>
        <taxon>Metazoa</taxon>
        <taxon>Spiralia</taxon>
        <taxon>Lophotrochozoa</taxon>
        <taxon>Annelida</taxon>
        <taxon>Polychaeta</taxon>
        <taxon>Sedentaria</taxon>
        <taxon>Canalipalpata</taxon>
        <taxon>Sabellida</taxon>
        <taxon>Siboglinidae</taxon>
        <taxon>Ridgeia</taxon>
    </lineage>
</organism>
<proteinExistence type="inferred from homology"/>
<dbReference type="GO" id="GO:0005634">
    <property type="term" value="C:nucleus"/>
    <property type="evidence" value="ECO:0007669"/>
    <property type="project" value="TreeGrafter"/>
</dbReference>
<dbReference type="PANTHER" id="PTHR10300">
    <property type="entry name" value="CALCIPRESSIN"/>
    <property type="match status" value="1"/>
</dbReference>
<dbReference type="SUPFAM" id="SSF54928">
    <property type="entry name" value="RNA-binding domain, RBD"/>
    <property type="match status" value="1"/>
</dbReference>
<name>A0AAD9NKQ0_RIDPI</name>
<dbReference type="EMBL" id="JAODUO010000845">
    <property type="protein sequence ID" value="KAK2173872.1"/>
    <property type="molecule type" value="Genomic_DNA"/>
</dbReference>
<sequence length="220" mass="24159">MADEKSRSSVGAVVKEIDRMSLDDETSDTTSDSIQTVDSEGATALIVTKVNESVFEGGQSQAEFESVFRAYDDMASFQYLKSFRRARVVFDSQKAAKSAKINLHRTNVCGHVIYCYYSHVLPVSEGKYNLHLQPPVPPRNFLISPPTSPPVGWESAPEHEPLVNYDLLTALAGLTPGEAHEFEAASEKHPAIVVHVCEDPEGYIGTAARIPQTGRPEQHT</sequence>
<evidence type="ECO:0008006" key="4">
    <source>
        <dbReference type="Google" id="ProtNLM"/>
    </source>
</evidence>
<dbReference type="Pfam" id="PF04847">
    <property type="entry name" value="Calcipressin"/>
    <property type="match status" value="1"/>
</dbReference>
<dbReference type="GO" id="GO:0008597">
    <property type="term" value="F:calcium-dependent protein serine/threonine phosphatase regulator activity"/>
    <property type="evidence" value="ECO:0007669"/>
    <property type="project" value="TreeGrafter"/>
</dbReference>